<dbReference type="Pfam" id="PF01740">
    <property type="entry name" value="STAS"/>
    <property type="match status" value="1"/>
</dbReference>
<feature type="domain" description="STAS" evidence="5">
    <location>
        <begin position="12"/>
        <end position="122"/>
    </location>
</feature>
<dbReference type="SUPFAM" id="SSF52091">
    <property type="entry name" value="SpoIIaa-like"/>
    <property type="match status" value="1"/>
</dbReference>
<name>A0A511ZCN3_9BACL</name>
<protein>
    <recommendedName>
        <fullName evidence="4">Anti-sigma factor antagonist</fullName>
    </recommendedName>
</protein>
<evidence type="ECO:0000313" key="6">
    <source>
        <dbReference type="EMBL" id="GEN85209.1"/>
    </source>
</evidence>
<dbReference type="EMBL" id="BJYL01000066">
    <property type="protein sequence ID" value="GEN85209.1"/>
    <property type="molecule type" value="Genomic_DNA"/>
</dbReference>
<comment type="caution">
    <text evidence="6">The sequence shown here is derived from an EMBL/GenBank/DDBJ whole genome shotgun (WGS) entry which is preliminary data.</text>
</comment>
<organism evidence="6 7">
    <name type="scientific">Sporosarcina luteola</name>
    <dbReference type="NCBI Taxonomy" id="582850"/>
    <lineage>
        <taxon>Bacteria</taxon>
        <taxon>Bacillati</taxon>
        <taxon>Bacillota</taxon>
        <taxon>Bacilli</taxon>
        <taxon>Bacillales</taxon>
        <taxon>Caryophanaceae</taxon>
        <taxon>Sporosarcina</taxon>
    </lineage>
</organism>
<evidence type="ECO:0000256" key="3">
    <source>
        <dbReference type="ARBA" id="ARBA00024670"/>
    </source>
</evidence>
<dbReference type="GO" id="GO:0043856">
    <property type="term" value="F:anti-sigma factor antagonist activity"/>
    <property type="evidence" value="ECO:0007669"/>
    <property type="project" value="InterPro"/>
</dbReference>
<evidence type="ECO:0000256" key="1">
    <source>
        <dbReference type="ARBA" id="ARBA00009013"/>
    </source>
</evidence>
<dbReference type="InterPro" id="IPR003658">
    <property type="entry name" value="Anti-sigma_ant"/>
</dbReference>
<dbReference type="InterPro" id="IPR036513">
    <property type="entry name" value="STAS_dom_sf"/>
</dbReference>
<dbReference type="PANTHER" id="PTHR33495:SF9">
    <property type="entry name" value="ANTI-SIGMA-B FACTOR ANTAGONIST"/>
    <property type="match status" value="1"/>
</dbReference>
<dbReference type="AlphaFoldDB" id="A0A511ZCN3"/>
<proteinExistence type="inferred from homology"/>
<dbReference type="NCBIfam" id="TIGR00377">
    <property type="entry name" value="ant_ant_sig"/>
    <property type="match status" value="1"/>
</dbReference>
<dbReference type="InterPro" id="IPR002645">
    <property type="entry name" value="STAS_dom"/>
</dbReference>
<accession>A0A511ZCN3</accession>
<dbReference type="Gene3D" id="3.30.750.24">
    <property type="entry name" value="STAS domain"/>
    <property type="match status" value="1"/>
</dbReference>
<dbReference type="PROSITE" id="PS50801">
    <property type="entry name" value="STAS"/>
    <property type="match status" value="1"/>
</dbReference>
<evidence type="ECO:0000256" key="4">
    <source>
        <dbReference type="RuleBase" id="RU003749"/>
    </source>
</evidence>
<keyword evidence="2" id="KW-0597">Phosphoprotein</keyword>
<evidence type="ECO:0000256" key="2">
    <source>
        <dbReference type="ARBA" id="ARBA00022553"/>
    </source>
</evidence>
<reference evidence="6 7" key="1">
    <citation type="submission" date="2019-07" db="EMBL/GenBank/DDBJ databases">
        <title>Whole genome shotgun sequence of Sporosarcina luteola NBRC 105378.</title>
        <authorList>
            <person name="Hosoyama A."/>
            <person name="Uohara A."/>
            <person name="Ohji S."/>
            <person name="Ichikawa N."/>
        </authorList>
    </citation>
    <scope>NUCLEOTIDE SEQUENCE [LARGE SCALE GENOMIC DNA]</scope>
    <source>
        <strain evidence="6 7">NBRC 105378</strain>
    </source>
</reference>
<dbReference type="Proteomes" id="UP000321901">
    <property type="component" value="Unassembled WGS sequence"/>
</dbReference>
<comment type="function">
    <text evidence="3">Positive regulator of sigma-B activity. Non-phosphorylated RsbV binds to RsbW, preventing its association with sigma-B. When phosphorylated, releases RsbW, which is then free to complex with and inactivate sigma-B.</text>
</comment>
<dbReference type="CDD" id="cd07043">
    <property type="entry name" value="STAS_anti-anti-sigma_factors"/>
    <property type="match status" value="1"/>
</dbReference>
<sequence length="122" mass="13636">MKIESRGAEMNLQVELLEENSVQYYKVVGEIDAFTAPVLKERLAAVENIQELKAELDLSEVDYMDSTGLGVFVGFYKTVTSNGGHVKITGLNKRLHRLFEITGLSEIIDIEKKESEDNNGTI</sequence>
<keyword evidence="7" id="KW-1185">Reference proteome</keyword>
<evidence type="ECO:0000313" key="7">
    <source>
        <dbReference type="Proteomes" id="UP000321901"/>
    </source>
</evidence>
<evidence type="ECO:0000259" key="5">
    <source>
        <dbReference type="PROSITE" id="PS50801"/>
    </source>
</evidence>
<gene>
    <name evidence="6" type="primary">rsbV</name>
    <name evidence="6" type="ORF">SLU01_35210</name>
</gene>
<dbReference type="PANTHER" id="PTHR33495">
    <property type="entry name" value="ANTI-SIGMA FACTOR ANTAGONIST TM_1081-RELATED-RELATED"/>
    <property type="match status" value="1"/>
</dbReference>
<comment type="similarity">
    <text evidence="1 4">Belongs to the anti-sigma-factor antagonist family.</text>
</comment>